<keyword evidence="2 6" id="KW-0805">Transcription regulation</keyword>
<dbReference type="GO" id="GO:0006352">
    <property type="term" value="P:DNA-templated transcription initiation"/>
    <property type="evidence" value="ECO:0007669"/>
    <property type="project" value="InterPro"/>
</dbReference>
<evidence type="ECO:0000256" key="6">
    <source>
        <dbReference type="RuleBase" id="RU000716"/>
    </source>
</evidence>
<name>A0A8H9ITU8_9PSEU</name>
<dbReference type="Gene3D" id="1.10.10.10">
    <property type="entry name" value="Winged helix-like DNA-binding domain superfamily/Winged helix DNA-binding domain"/>
    <property type="match status" value="1"/>
</dbReference>
<keyword evidence="3 6" id="KW-0731">Sigma factor</keyword>
<comment type="similarity">
    <text evidence="1 6">Belongs to the sigma-70 factor family. ECF subfamily.</text>
</comment>
<dbReference type="CDD" id="cd06171">
    <property type="entry name" value="Sigma70_r4"/>
    <property type="match status" value="1"/>
</dbReference>
<evidence type="ECO:0000256" key="7">
    <source>
        <dbReference type="SAM" id="MobiDB-lite"/>
    </source>
</evidence>
<protein>
    <recommendedName>
        <fullName evidence="6">RNA polymerase sigma factor</fullName>
    </recommendedName>
</protein>
<evidence type="ECO:0000313" key="11">
    <source>
        <dbReference type="Proteomes" id="UP000658656"/>
    </source>
</evidence>
<dbReference type="GO" id="GO:0003677">
    <property type="term" value="F:DNA binding"/>
    <property type="evidence" value="ECO:0007669"/>
    <property type="project" value="UniProtKB-KW"/>
</dbReference>
<feature type="domain" description="RNA polymerase sigma-70 region 2" evidence="8">
    <location>
        <begin position="71"/>
        <end position="130"/>
    </location>
</feature>
<dbReference type="PANTHER" id="PTHR43133:SF50">
    <property type="entry name" value="ECF RNA POLYMERASE SIGMA FACTOR SIGM"/>
    <property type="match status" value="1"/>
</dbReference>
<organism evidence="10 11">
    <name type="scientific">Amycolatopsis bartoniae</name>
    <dbReference type="NCBI Taxonomy" id="941986"/>
    <lineage>
        <taxon>Bacteria</taxon>
        <taxon>Bacillati</taxon>
        <taxon>Actinomycetota</taxon>
        <taxon>Actinomycetes</taxon>
        <taxon>Pseudonocardiales</taxon>
        <taxon>Pseudonocardiaceae</taxon>
        <taxon>Amycolatopsis</taxon>
    </lineage>
</organism>
<dbReference type="SUPFAM" id="SSF88659">
    <property type="entry name" value="Sigma3 and sigma4 domains of RNA polymerase sigma factors"/>
    <property type="match status" value="1"/>
</dbReference>
<dbReference type="Gene3D" id="1.10.1740.10">
    <property type="match status" value="1"/>
</dbReference>
<dbReference type="GO" id="GO:0006950">
    <property type="term" value="P:response to stress"/>
    <property type="evidence" value="ECO:0007669"/>
    <property type="project" value="UniProtKB-ARBA"/>
</dbReference>
<dbReference type="InterPro" id="IPR014284">
    <property type="entry name" value="RNA_pol_sigma-70_dom"/>
</dbReference>
<accession>A0A8H9ITU8</accession>
<dbReference type="InterPro" id="IPR014325">
    <property type="entry name" value="RNA_pol_sigma-E_actinobac"/>
</dbReference>
<proteinExistence type="inferred from homology"/>
<dbReference type="InterPro" id="IPR000838">
    <property type="entry name" value="RNA_pol_sigma70_ECF_CS"/>
</dbReference>
<dbReference type="InterPro" id="IPR013249">
    <property type="entry name" value="RNA_pol_sigma70_r4_t2"/>
</dbReference>
<sequence>MGGSSVEMSLRITSSSAGALSATITSVTAKILPERVQPAVPFRRIESDVGGWGPLVEHKDDFVEFYSARFEWARRVAYALCGDWSQAEELAQTAFVRTYVHWRRIRREAGAAYLRTVITRAFLDTRRRGREREQPVAEPPPGEPAPSEIARSDDRAALRQALREVPPRQRAVLVLRFVYDLPVEEIAETLNCSVGTVKSQTARGLKALRRHYARQAETLEDENVG</sequence>
<dbReference type="SUPFAM" id="SSF88946">
    <property type="entry name" value="Sigma2 domain of RNA polymerase sigma factors"/>
    <property type="match status" value="1"/>
</dbReference>
<evidence type="ECO:0000256" key="5">
    <source>
        <dbReference type="ARBA" id="ARBA00023163"/>
    </source>
</evidence>
<dbReference type="InterPro" id="IPR007627">
    <property type="entry name" value="RNA_pol_sigma70_r2"/>
</dbReference>
<dbReference type="NCBIfam" id="TIGR02937">
    <property type="entry name" value="sigma70-ECF"/>
    <property type="match status" value="1"/>
</dbReference>
<dbReference type="AlphaFoldDB" id="A0A8H9ITU8"/>
<keyword evidence="5 6" id="KW-0804">Transcription</keyword>
<dbReference type="EMBL" id="BNAV01000002">
    <property type="protein sequence ID" value="GHF46742.1"/>
    <property type="molecule type" value="Genomic_DNA"/>
</dbReference>
<comment type="caution">
    <text evidence="10">The sequence shown here is derived from an EMBL/GenBank/DDBJ whole genome shotgun (WGS) entry which is preliminary data.</text>
</comment>
<keyword evidence="4 6" id="KW-0238">DNA-binding</keyword>
<reference evidence="10" key="1">
    <citation type="journal article" date="2014" name="Int. J. Syst. Evol. Microbiol.">
        <title>Complete genome sequence of Corynebacterium casei LMG S-19264T (=DSM 44701T), isolated from a smear-ripened cheese.</title>
        <authorList>
            <consortium name="US DOE Joint Genome Institute (JGI-PGF)"/>
            <person name="Walter F."/>
            <person name="Albersmeier A."/>
            <person name="Kalinowski J."/>
            <person name="Ruckert C."/>
        </authorList>
    </citation>
    <scope>NUCLEOTIDE SEQUENCE</scope>
    <source>
        <strain evidence="10">CGMCC 4.7679</strain>
    </source>
</reference>
<feature type="region of interest" description="Disordered" evidence="7">
    <location>
        <begin position="128"/>
        <end position="149"/>
    </location>
</feature>
<dbReference type="PANTHER" id="PTHR43133">
    <property type="entry name" value="RNA POLYMERASE ECF-TYPE SIGMA FACTO"/>
    <property type="match status" value="1"/>
</dbReference>
<dbReference type="Pfam" id="PF04542">
    <property type="entry name" value="Sigma70_r2"/>
    <property type="match status" value="1"/>
</dbReference>
<gene>
    <name evidence="10" type="ORF">GCM10017566_19840</name>
</gene>
<dbReference type="PROSITE" id="PS01063">
    <property type="entry name" value="SIGMA70_ECF"/>
    <property type="match status" value="1"/>
</dbReference>
<evidence type="ECO:0000313" key="10">
    <source>
        <dbReference type="EMBL" id="GHF46742.1"/>
    </source>
</evidence>
<dbReference type="InterPro" id="IPR013325">
    <property type="entry name" value="RNA_pol_sigma_r2"/>
</dbReference>
<evidence type="ECO:0000256" key="3">
    <source>
        <dbReference type="ARBA" id="ARBA00023082"/>
    </source>
</evidence>
<feature type="domain" description="RNA polymerase sigma factor 70 region 4 type 2" evidence="9">
    <location>
        <begin position="156"/>
        <end position="208"/>
    </location>
</feature>
<dbReference type="Pfam" id="PF08281">
    <property type="entry name" value="Sigma70_r4_2"/>
    <property type="match status" value="1"/>
</dbReference>
<evidence type="ECO:0000259" key="9">
    <source>
        <dbReference type="Pfam" id="PF08281"/>
    </source>
</evidence>
<dbReference type="GO" id="GO:0016987">
    <property type="term" value="F:sigma factor activity"/>
    <property type="evidence" value="ECO:0007669"/>
    <property type="project" value="UniProtKB-KW"/>
</dbReference>
<evidence type="ECO:0000256" key="1">
    <source>
        <dbReference type="ARBA" id="ARBA00010641"/>
    </source>
</evidence>
<dbReference type="InterPro" id="IPR039425">
    <property type="entry name" value="RNA_pol_sigma-70-like"/>
</dbReference>
<reference evidence="10" key="2">
    <citation type="submission" date="2020-09" db="EMBL/GenBank/DDBJ databases">
        <authorList>
            <person name="Sun Q."/>
            <person name="Zhou Y."/>
        </authorList>
    </citation>
    <scope>NUCLEOTIDE SEQUENCE</scope>
    <source>
        <strain evidence="10">CGMCC 4.7679</strain>
    </source>
</reference>
<dbReference type="InterPro" id="IPR036388">
    <property type="entry name" value="WH-like_DNA-bd_sf"/>
</dbReference>
<dbReference type="Proteomes" id="UP000658656">
    <property type="component" value="Unassembled WGS sequence"/>
</dbReference>
<evidence type="ECO:0000256" key="4">
    <source>
        <dbReference type="ARBA" id="ARBA00023125"/>
    </source>
</evidence>
<evidence type="ECO:0000256" key="2">
    <source>
        <dbReference type="ARBA" id="ARBA00023015"/>
    </source>
</evidence>
<keyword evidence="11" id="KW-1185">Reference proteome</keyword>
<dbReference type="InterPro" id="IPR013324">
    <property type="entry name" value="RNA_pol_sigma_r3/r4-like"/>
</dbReference>
<evidence type="ECO:0000259" key="8">
    <source>
        <dbReference type="Pfam" id="PF04542"/>
    </source>
</evidence>
<dbReference type="NCBIfam" id="TIGR02983">
    <property type="entry name" value="SigE-fam_strep"/>
    <property type="match status" value="1"/>
</dbReference>